<protein>
    <submittedName>
        <fullName evidence="1">Ciliary neurotrophic factor</fullName>
    </submittedName>
</protein>
<reference evidence="1" key="2">
    <citation type="submission" date="2025-09" db="UniProtKB">
        <authorList>
            <consortium name="Ensembl"/>
        </authorList>
    </citation>
    <scope>IDENTIFICATION</scope>
</reference>
<dbReference type="OrthoDB" id="8813321at2759"/>
<dbReference type="PANTHER" id="PTHR15196">
    <property type="entry name" value="CILIARY NEUROTROPHIC FACTOR"/>
    <property type="match status" value="1"/>
</dbReference>
<evidence type="ECO:0000313" key="2">
    <source>
        <dbReference type="Proteomes" id="UP000265020"/>
    </source>
</evidence>
<dbReference type="InterPro" id="IPR000151">
    <property type="entry name" value="Ciliary_neurotrophic_fac_CNTF"/>
</dbReference>
<proteinExistence type="predicted"/>
<dbReference type="Gene3D" id="1.20.1250.10">
    <property type="match status" value="1"/>
</dbReference>
<dbReference type="GO" id="GO:0005127">
    <property type="term" value="F:ciliary neurotrophic factor receptor binding"/>
    <property type="evidence" value="ECO:0007669"/>
    <property type="project" value="InterPro"/>
</dbReference>
<dbReference type="OMA" id="DKLWRLH"/>
<dbReference type="CTD" id="1270"/>
<dbReference type="GeneID" id="107094185"/>
<dbReference type="GO" id="GO:0070120">
    <property type="term" value="P:ciliary neurotrophic factor-mediated signaling pathway"/>
    <property type="evidence" value="ECO:0007669"/>
    <property type="project" value="InterPro"/>
</dbReference>
<dbReference type="AlphaFoldDB" id="A0A3Q2DEU8"/>
<evidence type="ECO:0000313" key="1">
    <source>
        <dbReference type="Ensembl" id="ENSCVAP00000017139.1"/>
    </source>
</evidence>
<reference evidence="1" key="1">
    <citation type="submission" date="2025-08" db="UniProtKB">
        <authorList>
            <consortium name="Ensembl"/>
        </authorList>
    </citation>
    <scope>IDENTIFICATION</scope>
</reference>
<dbReference type="Ensembl" id="ENSCVAT00000032185.1">
    <property type="protein sequence ID" value="ENSCVAP00000017139.1"/>
    <property type="gene ID" value="ENSCVAG00000020180.1"/>
</dbReference>
<accession>A0A3Q2DEU8</accession>
<dbReference type="PANTHER" id="PTHR15196:SF1">
    <property type="entry name" value="CILIARY NEUROTROPHIC FACTOR"/>
    <property type="match status" value="1"/>
</dbReference>
<sequence length="200" mass="22506">MAGMRTRGRRGADLGRNMASQAADIAALLRHECSLLVELYRNKENFPSDVAGVPLVSIPSPSSHLDPGDKLWHLHSALEQCCSLMERAITREKEEFDGGEMGEYQTRRKMVKDRLSRLVIVTRDLLKATDGPSIVTPSLDASQLDGPTALFELKLWVYGIFMEVEHWSNTAIQIFQDLQPDATKVPSKRTRSSRITPRMR</sequence>
<dbReference type="GO" id="GO:0043524">
    <property type="term" value="P:negative regulation of neuron apoptotic process"/>
    <property type="evidence" value="ECO:0007669"/>
    <property type="project" value="InterPro"/>
</dbReference>
<dbReference type="GeneTree" id="ENSGT00540000073610"/>
<dbReference type="RefSeq" id="XP_015245121.1">
    <property type="nucleotide sequence ID" value="XM_015389635.1"/>
</dbReference>
<dbReference type="Proteomes" id="UP000265020">
    <property type="component" value="Unassembled WGS sequence"/>
</dbReference>
<name>A0A3Q2DEU8_CYPVA</name>
<dbReference type="STRING" id="28743.ENSCVAP00000017139"/>
<keyword evidence="2" id="KW-1185">Reference proteome</keyword>
<dbReference type="SUPFAM" id="SSF47266">
    <property type="entry name" value="4-helical cytokines"/>
    <property type="match status" value="1"/>
</dbReference>
<organism evidence="1 2">
    <name type="scientific">Cyprinodon variegatus</name>
    <name type="common">Sheepshead minnow</name>
    <dbReference type="NCBI Taxonomy" id="28743"/>
    <lineage>
        <taxon>Eukaryota</taxon>
        <taxon>Metazoa</taxon>
        <taxon>Chordata</taxon>
        <taxon>Craniata</taxon>
        <taxon>Vertebrata</taxon>
        <taxon>Euteleostomi</taxon>
        <taxon>Actinopterygii</taxon>
        <taxon>Neopterygii</taxon>
        <taxon>Teleostei</taxon>
        <taxon>Neoteleostei</taxon>
        <taxon>Acanthomorphata</taxon>
        <taxon>Ovalentaria</taxon>
        <taxon>Atherinomorphae</taxon>
        <taxon>Cyprinodontiformes</taxon>
        <taxon>Cyprinodontidae</taxon>
        <taxon>Cyprinodon</taxon>
    </lineage>
</organism>
<dbReference type="InterPro" id="IPR009079">
    <property type="entry name" value="4_helix_cytokine-like_core"/>
</dbReference>
<dbReference type="KEGG" id="cvg:107094185"/>